<keyword evidence="1" id="KW-1133">Transmembrane helix</keyword>
<keyword evidence="1" id="KW-0472">Membrane</keyword>
<protein>
    <submittedName>
        <fullName evidence="2">Uracil permease</fullName>
    </submittedName>
</protein>
<dbReference type="EMBL" id="DWXZ01000219">
    <property type="protein sequence ID" value="HJB38441.1"/>
    <property type="molecule type" value="Genomic_DNA"/>
</dbReference>
<keyword evidence="1" id="KW-0812">Transmembrane</keyword>
<feature type="transmembrane region" description="Helical" evidence="1">
    <location>
        <begin position="146"/>
        <end position="165"/>
    </location>
</feature>
<feature type="transmembrane region" description="Helical" evidence="1">
    <location>
        <begin position="199"/>
        <end position="218"/>
    </location>
</feature>
<feature type="transmembrane region" description="Helical" evidence="1">
    <location>
        <begin position="44"/>
        <end position="64"/>
    </location>
</feature>
<proteinExistence type="predicted"/>
<dbReference type="PANTHER" id="PTHR31610:SF0">
    <property type="entry name" value="SLC26A_SULP TRANSPORTER DOMAIN-CONTAINING PROTEIN"/>
    <property type="match status" value="1"/>
</dbReference>
<feature type="transmembrane region" description="Helical" evidence="1">
    <location>
        <begin position="425"/>
        <end position="445"/>
    </location>
</feature>
<gene>
    <name evidence="2" type="ORF">H9942_10330</name>
</gene>
<dbReference type="AlphaFoldDB" id="A0A9D2LZ89"/>
<sequence length="516" mass="55392">MKFKYRWWGKGDVDASIGIFFDGFSKILSATGIMLFVFGMPADIVLGKIVPGVGLAIFAGNLWYFYEAWSLAKKEHRQDVTAQPFGIGASQLTGWLYLIMGPVYWQTGDAELAFQVGLAASLIGGFIEVLGGFIGRWIVKVVPHSALMGNMASSALVWLSFVGIAMVFDKPLYALLPFCMVVIDYLGKADKRFQKIPTGVVAVVLGAVIAWCGGYLTWDNFTASFSNLGFYPPTFCGGDIVQGMKGIFPFLPVIIPLQINNFLSTLQGIEAAKAVGDSYPERRSMVMDGCSTMLGSLFGNPFPTTVYFGHPGWKELGARAGFSLVNAVAYLLICLTGLTGVLMALIPTEAVMVLLVFVGFSVTAATFQELDKKYVNVVLLSLVPILFQYIQTQISSSVQAAGTTVEALTAAQFAEYSVPIQGIQYLGNGAFLSSLLLAGLLAYVVDKKYFHAAAFGGALAFCSFIGMIHAPSVALFPAEGIPFGIVYLAAAAWLVVKGLLFRQDRQGGKPAGGTLH</sequence>
<feature type="transmembrane region" description="Helical" evidence="1">
    <location>
        <begin position="85"/>
        <end position="106"/>
    </location>
</feature>
<feature type="transmembrane region" description="Helical" evidence="1">
    <location>
        <begin position="112"/>
        <end position="134"/>
    </location>
</feature>
<dbReference type="PANTHER" id="PTHR31610">
    <property type="entry name" value="SLR0360 PROTEIN"/>
    <property type="match status" value="1"/>
</dbReference>
<organism evidence="2 3">
    <name type="scientific">Candidatus Acutalibacter ornithocaccae</name>
    <dbReference type="NCBI Taxonomy" id="2838416"/>
    <lineage>
        <taxon>Bacteria</taxon>
        <taxon>Bacillati</taxon>
        <taxon>Bacillota</taxon>
        <taxon>Clostridia</taxon>
        <taxon>Eubacteriales</taxon>
        <taxon>Acutalibacteraceae</taxon>
        <taxon>Acutalibacter</taxon>
    </lineage>
</organism>
<feature type="transmembrane region" description="Helical" evidence="1">
    <location>
        <begin position="480"/>
        <end position="500"/>
    </location>
</feature>
<dbReference type="Proteomes" id="UP000824214">
    <property type="component" value="Unassembled WGS sequence"/>
</dbReference>
<accession>A0A9D2LZ89</accession>
<reference evidence="2" key="2">
    <citation type="submission" date="2021-04" db="EMBL/GenBank/DDBJ databases">
        <authorList>
            <person name="Gilroy R."/>
        </authorList>
    </citation>
    <scope>NUCLEOTIDE SEQUENCE</scope>
    <source>
        <strain evidence="2">ChiBcolR8-3208</strain>
    </source>
</reference>
<reference evidence="2" key="1">
    <citation type="journal article" date="2021" name="PeerJ">
        <title>Extensive microbial diversity within the chicken gut microbiome revealed by metagenomics and culture.</title>
        <authorList>
            <person name="Gilroy R."/>
            <person name="Ravi A."/>
            <person name="Getino M."/>
            <person name="Pursley I."/>
            <person name="Horton D.L."/>
            <person name="Alikhan N.F."/>
            <person name="Baker D."/>
            <person name="Gharbi K."/>
            <person name="Hall N."/>
            <person name="Watson M."/>
            <person name="Adriaenssens E.M."/>
            <person name="Foster-Nyarko E."/>
            <person name="Jarju S."/>
            <person name="Secka A."/>
            <person name="Antonio M."/>
            <person name="Oren A."/>
            <person name="Chaudhuri R.R."/>
            <person name="La Ragione R."/>
            <person name="Hildebrand F."/>
            <person name="Pallen M.J."/>
        </authorList>
    </citation>
    <scope>NUCLEOTIDE SEQUENCE</scope>
    <source>
        <strain evidence="2">ChiBcolR8-3208</strain>
    </source>
</reference>
<feature type="transmembrane region" description="Helical" evidence="1">
    <location>
        <begin position="320"/>
        <end position="344"/>
    </location>
</feature>
<evidence type="ECO:0000313" key="2">
    <source>
        <dbReference type="EMBL" id="HJB38441.1"/>
    </source>
</evidence>
<evidence type="ECO:0000313" key="3">
    <source>
        <dbReference type="Proteomes" id="UP000824214"/>
    </source>
</evidence>
<evidence type="ECO:0000256" key="1">
    <source>
        <dbReference type="SAM" id="Phobius"/>
    </source>
</evidence>
<feature type="transmembrane region" description="Helical" evidence="1">
    <location>
        <begin position="452"/>
        <end position="474"/>
    </location>
</feature>
<feature type="transmembrane region" description="Helical" evidence="1">
    <location>
        <begin position="374"/>
        <end position="390"/>
    </location>
</feature>
<name>A0A9D2LZ89_9FIRM</name>
<comment type="caution">
    <text evidence="2">The sequence shown here is derived from an EMBL/GenBank/DDBJ whole genome shotgun (WGS) entry which is preliminary data.</text>
</comment>
<feature type="transmembrane region" description="Helical" evidence="1">
    <location>
        <begin position="20"/>
        <end position="38"/>
    </location>
</feature>
<feature type="transmembrane region" description="Helical" evidence="1">
    <location>
        <begin position="350"/>
        <end position="367"/>
    </location>
</feature>